<feature type="region of interest" description="Disordered" evidence="4">
    <location>
        <begin position="326"/>
        <end position="551"/>
    </location>
</feature>
<dbReference type="SMART" id="SM01103">
    <property type="entry name" value="CRS1_YhbY"/>
    <property type="match status" value="1"/>
</dbReference>
<evidence type="ECO:0000256" key="4">
    <source>
        <dbReference type="SAM" id="MobiDB-lite"/>
    </source>
</evidence>
<evidence type="ECO:0000313" key="6">
    <source>
        <dbReference type="EMBL" id="GMN42607.1"/>
    </source>
</evidence>
<evidence type="ECO:0000313" key="7">
    <source>
        <dbReference type="Proteomes" id="UP001187192"/>
    </source>
</evidence>
<dbReference type="AlphaFoldDB" id="A0AA88A1A5"/>
<keyword evidence="3" id="KW-0175">Coiled coil</keyword>
<name>A0AA88A1A5_FICCA</name>
<dbReference type="PANTHER" id="PTHR31426">
    <property type="entry name" value="GROUP II INTRON SPLICING FACTOR CRS1-LIKE"/>
    <property type="match status" value="1"/>
</dbReference>
<dbReference type="PANTHER" id="PTHR31426:SF4">
    <property type="entry name" value="CRM-DOMAIN CONTAINING FACTOR CFM9, MITOCHONDRIAL"/>
    <property type="match status" value="1"/>
</dbReference>
<dbReference type="InterPro" id="IPR035920">
    <property type="entry name" value="YhbY-like_sf"/>
</dbReference>
<dbReference type="Proteomes" id="UP001187192">
    <property type="component" value="Unassembled WGS sequence"/>
</dbReference>
<feature type="compositionally biased region" description="Basic and acidic residues" evidence="4">
    <location>
        <begin position="403"/>
        <end position="418"/>
    </location>
</feature>
<dbReference type="InterPro" id="IPR001890">
    <property type="entry name" value="RNA-binding_CRM"/>
</dbReference>
<proteinExistence type="predicted"/>
<evidence type="ECO:0000256" key="1">
    <source>
        <dbReference type="ARBA" id="ARBA00022884"/>
    </source>
</evidence>
<dbReference type="EMBL" id="BTGU01000014">
    <property type="protein sequence ID" value="GMN42607.1"/>
    <property type="molecule type" value="Genomic_DNA"/>
</dbReference>
<keyword evidence="1 2" id="KW-0694">RNA-binding</keyword>
<feature type="coiled-coil region" evidence="3">
    <location>
        <begin position="46"/>
        <end position="73"/>
    </location>
</feature>
<feature type="compositionally biased region" description="Basic and acidic residues" evidence="4">
    <location>
        <begin position="521"/>
        <end position="530"/>
    </location>
</feature>
<dbReference type="GO" id="GO:0003723">
    <property type="term" value="F:RNA binding"/>
    <property type="evidence" value="ECO:0007669"/>
    <property type="project" value="UniProtKB-UniRule"/>
</dbReference>
<dbReference type="PROSITE" id="PS51295">
    <property type="entry name" value="CRM"/>
    <property type="match status" value="1"/>
</dbReference>
<accession>A0AA88A1A5</accession>
<keyword evidence="7" id="KW-1185">Reference proteome</keyword>
<dbReference type="Pfam" id="PF01985">
    <property type="entry name" value="CRS1_YhbY"/>
    <property type="match status" value="1"/>
</dbReference>
<gene>
    <name evidence="6" type="ORF">TIFTF001_011797</name>
</gene>
<evidence type="ECO:0000256" key="2">
    <source>
        <dbReference type="PROSITE-ProRule" id="PRU00626"/>
    </source>
</evidence>
<protein>
    <recommendedName>
        <fullName evidence="5">CRM domain-containing protein</fullName>
    </recommendedName>
</protein>
<feature type="compositionally biased region" description="Acidic residues" evidence="4">
    <location>
        <begin position="380"/>
        <end position="391"/>
    </location>
</feature>
<dbReference type="SUPFAM" id="SSF75471">
    <property type="entry name" value="YhbY-like"/>
    <property type="match status" value="1"/>
</dbReference>
<evidence type="ECO:0000259" key="5">
    <source>
        <dbReference type="PROSITE" id="PS51295"/>
    </source>
</evidence>
<feature type="compositionally biased region" description="Basic and acidic residues" evidence="4">
    <location>
        <begin position="22"/>
        <end position="33"/>
    </location>
</feature>
<sequence length="551" mass="63976">MVNPFDLRSRSMSTARGRSMRSKVEKRMKKESGKTLREIRRAKKIQKKLMTENERLIYNLKRAKKKVALLLQKLKKYELPELPHPKHDPELLTSEQLQAYKKIGFKNKNYVPVGVRGVFGGVVQNMHLHWKFHETVQVCCDNFPKEKIKEMATMLARLSGGIVINIHNVKTIIMFRGRNYRQPKNLIPINTLTKRKALFKARFEQALESQKLNIKKFEQQLRRNGINPEDPVATASIQRVASSFFNAIDKKEGTPYVFHEEKLSTTDPYNNFEPSEPSDEKEQEELDKFIAEIEDAAEREWAAEEAAEKEDFGRIRYRNKEEFGGRFRRSETFRDDGSDGEIKGSRSWKDTRGKQRAYESDDNNDDDDDASEVVYAGDASDFDSGTDDPDESEKFKAPSRGRGSQEKFGRARNNDGYKRNTSTNFRKSIVEEESEVENTFSNLENAMWQSDADEEHNSNLPRGMNYEYRSDSDEEDDSYKLKEGKGGRITYKNSPDDSEEDTNASGSGKHNYWSRGDEEEQKYRVKRDSRNGTNIRTRRTSRQMDEDWDGD</sequence>
<comment type="caution">
    <text evidence="6">The sequence shown here is derived from an EMBL/GenBank/DDBJ whole genome shotgun (WGS) entry which is preliminary data.</text>
</comment>
<dbReference type="InterPro" id="IPR040286">
    <property type="entry name" value="At3g25440-like"/>
</dbReference>
<feature type="compositionally biased region" description="Polar residues" evidence="4">
    <location>
        <begin position="437"/>
        <end position="448"/>
    </location>
</feature>
<feature type="compositionally biased region" description="Basic and acidic residues" evidence="4">
    <location>
        <begin position="326"/>
        <end position="359"/>
    </location>
</feature>
<feature type="region of interest" description="Disordered" evidence="4">
    <location>
        <begin position="1"/>
        <end position="33"/>
    </location>
</feature>
<evidence type="ECO:0000256" key="3">
    <source>
        <dbReference type="SAM" id="Coils"/>
    </source>
</evidence>
<feature type="domain" description="CRM" evidence="5">
    <location>
        <begin position="90"/>
        <end position="187"/>
    </location>
</feature>
<feature type="compositionally biased region" description="Acidic residues" evidence="4">
    <location>
        <begin position="360"/>
        <end position="371"/>
    </location>
</feature>
<reference evidence="6" key="1">
    <citation type="submission" date="2023-07" db="EMBL/GenBank/DDBJ databases">
        <title>draft genome sequence of fig (Ficus carica).</title>
        <authorList>
            <person name="Takahashi T."/>
            <person name="Nishimura K."/>
        </authorList>
    </citation>
    <scope>NUCLEOTIDE SEQUENCE</scope>
</reference>
<organism evidence="6 7">
    <name type="scientific">Ficus carica</name>
    <name type="common">Common fig</name>
    <dbReference type="NCBI Taxonomy" id="3494"/>
    <lineage>
        <taxon>Eukaryota</taxon>
        <taxon>Viridiplantae</taxon>
        <taxon>Streptophyta</taxon>
        <taxon>Embryophyta</taxon>
        <taxon>Tracheophyta</taxon>
        <taxon>Spermatophyta</taxon>
        <taxon>Magnoliopsida</taxon>
        <taxon>eudicotyledons</taxon>
        <taxon>Gunneridae</taxon>
        <taxon>Pentapetalae</taxon>
        <taxon>rosids</taxon>
        <taxon>fabids</taxon>
        <taxon>Rosales</taxon>
        <taxon>Moraceae</taxon>
        <taxon>Ficeae</taxon>
        <taxon>Ficus</taxon>
    </lineage>
</organism>
<dbReference type="Gene3D" id="3.30.110.60">
    <property type="entry name" value="YhbY-like"/>
    <property type="match status" value="1"/>
</dbReference>
<feature type="region of interest" description="Disordered" evidence="4">
    <location>
        <begin position="261"/>
        <end position="284"/>
    </location>
</feature>